<name>A0A521FVE0_9RHOB</name>
<gene>
    <name evidence="2" type="ORF">SAMN06265221_1751</name>
</gene>
<accession>A0A521FVE0</accession>
<evidence type="ECO:0000313" key="3">
    <source>
        <dbReference type="Proteomes" id="UP000319014"/>
    </source>
</evidence>
<feature type="non-terminal residue" evidence="2">
    <location>
        <position position="291"/>
    </location>
</feature>
<dbReference type="RefSeq" id="WP_185958804.1">
    <property type="nucleotide sequence ID" value="NZ_FXTK01000075.1"/>
</dbReference>
<reference evidence="2 3" key="1">
    <citation type="submission" date="2017-05" db="EMBL/GenBank/DDBJ databases">
        <authorList>
            <person name="Varghese N."/>
            <person name="Submissions S."/>
        </authorList>
    </citation>
    <scope>NUCLEOTIDE SEQUENCE [LARGE SCALE GENOMIC DNA]</scope>
    <source>
        <strain evidence="2 3">DSM 100094</strain>
    </source>
</reference>
<protein>
    <submittedName>
        <fullName evidence="2">Relaxase/Mobilisation nuclease domain-containing protein</fullName>
    </submittedName>
</protein>
<evidence type="ECO:0000313" key="2">
    <source>
        <dbReference type="EMBL" id="SMP00179.1"/>
    </source>
</evidence>
<keyword evidence="3" id="KW-1185">Reference proteome</keyword>
<dbReference type="AlphaFoldDB" id="A0A521FVE0"/>
<feature type="domain" description="MobA/VirD2-like nuclease" evidence="1">
    <location>
        <begin position="91"/>
        <end position="208"/>
    </location>
</feature>
<sequence>MVEATATIWEEIRLRYLRGGSGAPSQRRFTARADNLWRLTQGSNAAVLKKIHNGGTHSRKQLGNQLDYLFSKAEAVFGNMVDHDPDGRTLSRDDRKTIVNDWEDGWRGQPKNGHTTHLLLSFPADVAPDRARQVAEIWAAEMFQSGTHVDDEWAYVAALHTDRSHPHVHIVVNNRGLAHDSWFYMAKGHGFELIAMKERMVEIAAEQGLYLDSSSRIDRGKLTYGPSRAELENALREGRDVYEKPLRGLAMRDALTQIGENVATLQICASMARQSSDAELAGRISAMAETL</sequence>
<dbReference type="EMBL" id="FXTK01000075">
    <property type="protein sequence ID" value="SMP00179.1"/>
    <property type="molecule type" value="Genomic_DNA"/>
</dbReference>
<organism evidence="2 3">
    <name type="scientific">Paracoccus laeviglucosivorans</name>
    <dbReference type="NCBI Taxonomy" id="1197861"/>
    <lineage>
        <taxon>Bacteria</taxon>
        <taxon>Pseudomonadati</taxon>
        <taxon>Pseudomonadota</taxon>
        <taxon>Alphaproteobacteria</taxon>
        <taxon>Rhodobacterales</taxon>
        <taxon>Paracoccaceae</taxon>
        <taxon>Paracoccus</taxon>
    </lineage>
</organism>
<dbReference type="Proteomes" id="UP000319014">
    <property type="component" value="Unassembled WGS sequence"/>
</dbReference>
<evidence type="ECO:0000259" key="1">
    <source>
        <dbReference type="Pfam" id="PF03432"/>
    </source>
</evidence>
<dbReference type="InterPro" id="IPR005094">
    <property type="entry name" value="Endonuclease_MobA/VirD2"/>
</dbReference>
<proteinExistence type="predicted"/>
<dbReference type="Pfam" id="PF03432">
    <property type="entry name" value="Relaxase"/>
    <property type="match status" value="1"/>
</dbReference>